<dbReference type="EMBL" id="ML979035">
    <property type="protein sequence ID" value="KAF1922325.1"/>
    <property type="molecule type" value="Genomic_DNA"/>
</dbReference>
<sequence>MTADTERDAFGRLPEELRVKIIKLSPDPLSLRCLAHASPAMGRVLDRYPLEIVEVILEVTVPVEIRRLIHAVLKLQFSRFPASLSEAQRVAKIDSTAATSEMRSSRLDRAASAVQSLLTTAANVHNWSHACLEHLIRKSMQLRPSTLIKNGAGSTRWEEFENAESRKDYLPQDTGPPSWVEEQRMIKSFWQLQFFLELQGAGHKGHLGTNWPRQEVDVLSQSSADGFYDVLNYQQEQILTACDFLGAVTSGTINLVEAVHDNASNLPTIRWVEGAVLRCSCAEPLSFERNKDTFNQGPENLDRTPWAYHFHHAMSSSDRWLDGSPLTLVYPFQTWRKYGFAIWDDKRMVDLGMRHPRKASVISNSIPYSFRWWSILTEEDMR</sequence>
<dbReference type="GeneID" id="54352230"/>
<dbReference type="OrthoDB" id="4358152at2759"/>
<gene>
    <name evidence="1" type="ORF">M421DRAFT_427046</name>
</gene>
<name>A0A6A5R2P0_9PLEO</name>
<dbReference type="Proteomes" id="UP000800082">
    <property type="component" value="Unassembled WGS sequence"/>
</dbReference>
<evidence type="ECO:0008006" key="3">
    <source>
        <dbReference type="Google" id="ProtNLM"/>
    </source>
</evidence>
<keyword evidence="2" id="KW-1185">Reference proteome</keyword>
<accession>A0A6A5R2P0</accession>
<reference evidence="1" key="1">
    <citation type="journal article" date="2020" name="Stud. Mycol.">
        <title>101 Dothideomycetes genomes: a test case for predicting lifestyles and emergence of pathogens.</title>
        <authorList>
            <person name="Haridas S."/>
            <person name="Albert R."/>
            <person name="Binder M."/>
            <person name="Bloem J."/>
            <person name="Labutti K."/>
            <person name="Salamov A."/>
            <person name="Andreopoulos B."/>
            <person name="Baker S."/>
            <person name="Barry K."/>
            <person name="Bills G."/>
            <person name="Bluhm B."/>
            <person name="Cannon C."/>
            <person name="Castanera R."/>
            <person name="Culley D."/>
            <person name="Daum C."/>
            <person name="Ezra D."/>
            <person name="Gonzalez J."/>
            <person name="Henrissat B."/>
            <person name="Kuo A."/>
            <person name="Liang C."/>
            <person name="Lipzen A."/>
            <person name="Lutzoni F."/>
            <person name="Magnuson J."/>
            <person name="Mondo S."/>
            <person name="Nolan M."/>
            <person name="Ohm R."/>
            <person name="Pangilinan J."/>
            <person name="Park H.-J."/>
            <person name="Ramirez L."/>
            <person name="Alfaro M."/>
            <person name="Sun H."/>
            <person name="Tritt A."/>
            <person name="Yoshinaga Y."/>
            <person name="Zwiers L.-H."/>
            <person name="Turgeon B."/>
            <person name="Goodwin S."/>
            <person name="Spatafora J."/>
            <person name="Crous P."/>
            <person name="Grigoriev I."/>
        </authorList>
    </citation>
    <scope>NUCLEOTIDE SEQUENCE</scope>
    <source>
        <strain evidence="1">CBS 183.55</strain>
    </source>
</reference>
<organism evidence="1 2">
    <name type="scientific">Didymella exigua CBS 183.55</name>
    <dbReference type="NCBI Taxonomy" id="1150837"/>
    <lineage>
        <taxon>Eukaryota</taxon>
        <taxon>Fungi</taxon>
        <taxon>Dikarya</taxon>
        <taxon>Ascomycota</taxon>
        <taxon>Pezizomycotina</taxon>
        <taxon>Dothideomycetes</taxon>
        <taxon>Pleosporomycetidae</taxon>
        <taxon>Pleosporales</taxon>
        <taxon>Pleosporineae</taxon>
        <taxon>Didymellaceae</taxon>
        <taxon>Didymella</taxon>
    </lineage>
</organism>
<dbReference type="RefSeq" id="XP_033442578.1">
    <property type="nucleotide sequence ID" value="XM_033594562.1"/>
</dbReference>
<dbReference type="AlphaFoldDB" id="A0A6A5R2P0"/>
<evidence type="ECO:0000313" key="1">
    <source>
        <dbReference type="EMBL" id="KAF1922325.1"/>
    </source>
</evidence>
<protein>
    <recommendedName>
        <fullName evidence="3">F-box domain-containing protein</fullName>
    </recommendedName>
</protein>
<proteinExistence type="predicted"/>
<evidence type="ECO:0000313" key="2">
    <source>
        <dbReference type="Proteomes" id="UP000800082"/>
    </source>
</evidence>